<reference evidence="6" key="1">
    <citation type="submission" date="2022-06" db="EMBL/GenBank/DDBJ databases">
        <title>New Polynucleobacter species.</title>
        <authorList>
            <person name="Hahn M.W."/>
        </authorList>
    </citation>
    <scope>NUCLEOTIDE SEQUENCE</scope>
    <source>
        <strain evidence="6">UK-FUSCHL-C3</strain>
    </source>
</reference>
<dbReference type="Gene3D" id="3.40.1410.10">
    <property type="entry name" value="Chorismate lyase-like"/>
    <property type="match status" value="1"/>
</dbReference>
<comment type="catalytic activity">
    <reaction evidence="5">
        <text>chorismate = 4-hydroxybenzoate + pyruvate</text>
        <dbReference type="Rhea" id="RHEA:16505"/>
        <dbReference type="ChEBI" id="CHEBI:15361"/>
        <dbReference type="ChEBI" id="CHEBI:17879"/>
        <dbReference type="ChEBI" id="CHEBI:29748"/>
        <dbReference type="EC" id="4.1.3.40"/>
    </reaction>
</comment>
<keyword evidence="3 5" id="KW-0456">Lyase</keyword>
<gene>
    <name evidence="5" type="primary">ubiC</name>
    <name evidence="6" type="ORF">NKE59_07700</name>
</gene>
<protein>
    <recommendedName>
        <fullName evidence="5">Probable chorismate pyruvate-lyase</fullName>
        <shortName evidence="5">CL</shortName>
        <shortName evidence="5">CPL</shortName>
        <ecNumber evidence="5">4.1.3.40</ecNumber>
    </recommendedName>
</protein>
<dbReference type="GO" id="GO:0006744">
    <property type="term" value="P:ubiquinone biosynthetic process"/>
    <property type="evidence" value="ECO:0007669"/>
    <property type="project" value="UniProtKB-UniRule"/>
</dbReference>
<evidence type="ECO:0000256" key="1">
    <source>
        <dbReference type="ARBA" id="ARBA00022490"/>
    </source>
</evidence>
<feature type="binding site" evidence="5">
    <location>
        <position position="121"/>
    </location>
    <ligand>
        <name>substrate</name>
    </ligand>
</feature>
<name>A0AAU8A2I0_9BURK</name>
<dbReference type="GO" id="GO:0005829">
    <property type="term" value="C:cytosol"/>
    <property type="evidence" value="ECO:0007669"/>
    <property type="project" value="TreeGrafter"/>
</dbReference>
<dbReference type="EMBL" id="CP099959">
    <property type="protein sequence ID" value="XCC57373.1"/>
    <property type="molecule type" value="Genomic_DNA"/>
</dbReference>
<dbReference type="InterPro" id="IPR007440">
    <property type="entry name" value="Chorismate--pyruvate_lyase"/>
</dbReference>
<dbReference type="AlphaFoldDB" id="A0AAU8A2I0"/>
<dbReference type="Pfam" id="PF04345">
    <property type="entry name" value="Chor_lyase"/>
    <property type="match status" value="1"/>
</dbReference>
<proteinExistence type="inferred from homology"/>
<comment type="subcellular location">
    <subcellularLocation>
        <location evidence="5">Cytoplasm</location>
    </subcellularLocation>
</comment>
<comment type="pathway">
    <text evidence="5">Cofactor biosynthesis; ubiquinone biosynthesis.</text>
</comment>
<evidence type="ECO:0000256" key="2">
    <source>
        <dbReference type="ARBA" id="ARBA00022688"/>
    </source>
</evidence>
<dbReference type="RefSeq" id="WP_353438403.1">
    <property type="nucleotide sequence ID" value="NZ_CP099959.1"/>
</dbReference>
<comment type="similarity">
    <text evidence="5">Belongs to the UbiC family.</text>
</comment>
<feature type="binding site" evidence="5">
    <location>
        <position position="182"/>
    </location>
    <ligand>
        <name>substrate</name>
    </ligand>
</feature>
<dbReference type="PANTHER" id="PTHR38683:SF1">
    <property type="entry name" value="CHORISMATE PYRUVATE-LYASE"/>
    <property type="match status" value="1"/>
</dbReference>
<comment type="function">
    <text evidence="5">Removes the pyruvyl group from chorismate, with concomitant aromatization of the ring, to provide 4-hydroxybenzoate (4HB) for the ubiquinone pathway.</text>
</comment>
<dbReference type="GO" id="GO:0008813">
    <property type="term" value="F:chorismate lyase activity"/>
    <property type="evidence" value="ECO:0007669"/>
    <property type="project" value="UniProtKB-UniRule"/>
</dbReference>
<dbReference type="GO" id="GO:0042866">
    <property type="term" value="P:pyruvate biosynthetic process"/>
    <property type="evidence" value="ECO:0007669"/>
    <property type="project" value="UniProtKB-UniRule"/>
</dbReference>
<evidence type="ECO:0000256" key="5">
    <source>
        <dbReference type="HAMAP-Rule" id="MF_01632"/>
    </source>
</evidence>
<accession>A0AAU8A2I0</accession>
<evidence type="ECO:0000256" key="3">
    <source>
        <dbReference type="ARBA" id="ARBA00023239"/>
    </source>
</evidence>
<keyword evidence="1 5" id="KW-0963">Cytoplasm</keyword>
<dbReference type="PANTHER" id="PTHR38683">
    <property type="entry name" value="CHORISMATE PYRUVATE-LYASE"/>
    <property type="match status" value="1"/>
</dbReference>
<dbReference type="HAMAP" id="MF_01632">
    <property type="entry name" value="UbiC"/>
    <property type="match status" value="1"/>
</dbReference>
<feature type="binding site" evidence="5">
    <location>
        <position position="83"/>
    </location>
    <ligand>
        <name>substrate</name>
    </ligand>
</feature>
<keyword evidence="2 5" id="KW-0831">Ubiquinone biosynthesis</keyword>
<comment type="caution">
    <text evidence="5">Lacks conserved residue(s) required for the propagation of feature annotation.</text>
</comment>
<organism evidence="6">
    <name type="scientific">Polynucleobacter sp. UK-FUSCHL-C3</name>
    <dbReference type="NCBI Taxonomy" id="2955208"/>
    <lineage>
        <taxon>Bacteria</taxon>
        <taxon>Pseudomonadati</taxon>
        <taxon>Pseudomonadota</taxon>
        <taxon>Betaproteobacteria</taxon>
        <taxon>Burkholderiales</taxon>
        <taxon>Burkholderiaceae</taxon>
        <taxon>Polynucleobacter</taxon>
    </lineage>
</organism>
<sequence length="197" mass="22838">MLQRKSRSPSCWQVLENGAPLGAPLFLQDWLSDTGSLTRKLESTLRYKQDEHLELRILADCRQNLVSSEKSFFRRPLSRSRIREVVLCDQGEPIIVARSVLPISSSIGTNHRILKLGHKPLGAVLFAKDLRGRFRPVREIVRLDHHHPEWKACQRRFKDLPKRVWARRTLYQLNGHPLLVMEIFLPALQAKLKQLGQ</sequence>
<evidence type="ECO:0000313" key="6">
    <source>
        <dbReference type="EMBL" id="XCC57373.1"/>
    </source>
</evidence>
<dbReference type="SUPFAM" id="SSF64288">
    <property type="entry name" value="Chorismate lyase-like"/>
    <property type="match status" value="1"/>
</dbReference>
<keyword evidence="4 5" id="KW-0670">Pyruvate</keyword>
<dbReference type="EC" id="4.1.3.40" evidence="5"/>
<dbReference type="InterPro" id="IPR028978">
    <property type="entry name" value="Chorismate_lyase_/UTRA_dom_sf"/>
</dbReference>
<evidence type="ECO:0000256" key="4">
    <source>
        <dbReference type="ARBA" id="ARBA00023317"/>
    </source>
</evidence>